<gene>
    <name evidence="2" type="ORF">E2C01_053420</name>
</gene>
<evidence type="ECO:0000313" key="2">
    <source>
        <dbReference type="EMBL" id="MPC59401.1"/>
    </source>
</evidence>
<proteinExistence type="predicted"/>
<comment type="caution">
    <text evidence="2">The sequence shown here is derived from an EMBL/GenBank/DDBJ whole genome shotgun (WGS) entry which is preliminary data.</text>
</comment>
<dbReference type="Proteomes" id="UP000324222">
    <property type="component" value="Unassembled WGS sequence"/>
</dbReference>
<evidence type="ECO:0000313" key="3">
    <source>
        <dbReference type="Proteomes" id="UP000324222"/>
    </source>
</evidence>
<keyword evidence="3" id="KW-1185">Reference proteome</keyword>
<name>A0A5B7GH26_PORTR</name>
<accession>A0A5B7GH26</accession>
<protein>
    <submittedName>
        <fullName evidence="2">Uncharacterized protein</fullName>
    </submittedName>
</protein>
<dbReference type="EMBL" id="VSRR010016532">
    <property type="protein sequence ID" value="MPC59401.1"/>
    <property type="molecule type" value="Genomic_DNA"/>
</dbReference>
<sequence>MYLNFWDEGKKKSKQISESEKRENWRKLLSNKSRTAHRSWTK</sequence>
<feature type="compositionally biased region" description="Basic and acidic residues" evidence="1">
    <location>
        <begin position="7"/>
        <end position="26"/>
    </location>
</feature>
<organism evidence="2 3">
    <name type="scientific">Portunus trituberculatus</name>
    <name type="common">Swimming crab</name>
    <name type="synonym">Neptunus trituberculatus</name>
    <dbReference type="NCBI Taxonomy" id="210409"/>
    <lineage>
        <taxon>Eukaryota</taxon>
        <taxon>Metazoa</taxon>
        <taxon>Ecdysozoa</taxon>
        <taxon>Arthropoda</taxon>
        <taxon>Crustacea</taxon>
        <taxon>Multicrustacea</taxon>
        <taxon>Malacostraca</taxon>
        <taxon>Eumalacostraca</taxon>
        <taxon>Eucarida</taxon>
        <taxon>Decapoda</taxon>
        <taxon>Pleocyemata</taxon>
        <taxon>Brachyura</taxon>
        <taxon>Eubrachyura</taxon>
        <taxon>Portunoidea</taxon>
        <taxon>Portunidae</taxon>
        <taxon>Portuninae</taxon>
        <taxon>Portunus</taxon>
    </lineage>
</organism>
<feature type="region of interest" description="Disordered" evidence="1">
    <location>
        <begin position="1"/>
        <end position="28"/>
    </location>
</feature>
<reference evidence="2 3" key="1">
    <citation type="submission" date="2019-05" db="EMBL/GenBank/DDBJ databases">
        <title>Another draft genome of Portunus trituberculatus and its Hox gene families provides insights of decapod evolution.</title>
        <authorList>
            <person name="Jeong J.-H."/>
            <person name="Song I."/>
            <person name="Kim S."/>
            <person name="Choi T."/>
            <person name="Kim D."/>
            <person name="Ryu S."/>
            <person name="Kim W."/>
        </authorList>
    </citation>
    <scope>NUCLEOTIDE SEQUENCE [LARGE SCALE GENOMIC DNA]</scope>
    <source>
        <tissue evidence="2">Muscle</tissue>
    </source>
</reference>
<evidence type="ECO:0000256" key="1">
    <source>
        <dbReference type="SAM" id="MobiDB-lite"/>
    </source>
</evidence>
<dbReference type="AlphaFoldDB" id="A0A5B7GH26"/>